<organism evidence="1 2">
    <name type="scientific">Camelliibacillus cellulosilyticus</name>
    <dbReference type="NCBI Taxonomy" id="2174486"/>
    <lineage>
        <taxon>Bacteria</taxon>
        <taxon>Bacillati</taxon>
        <taxon>Bacillota</taxon>
        <taxon>Bacilli</taxon>
        <taxon>Bacillales</taxon>
        <taxon>Sporolactobacillaceae</taxon>
        <taxon>Camelliibacillus</taxon>
    </lineage>
</organism>
<accession>A0ABV9GJC2</accession>
<dbReference type="EMBL" id="JBHSFW010000001">
    <property type="protein sequence ID" value="MFC4617206.1"/>
    <property type="molecule type" value="Genomic_DNA"/>
</dbReference>
<evidence type="ECO:0000313" key="2">
    <source>
        <dbReference type="Proteomes" id="UP001596022"/>
    </source>
</evidence>
<comment type="caution">
    <text evidence="1">The sequence shown here is derived from an EMBL/GenBank/DDBJ whole genome shotgun (WGS) entry which is preliminary data.</text>
</comment>
<dbReference type="Proteomes" id="UP001596022">
    <property type="component" value="Unassembled WGS sequence"/>
</dbReference>
<dbReference type="RefSeq" id="WP_376844263.1">
    <property type="nucleotide sequence ID" value="NZ_JBHSFW010000001.1"/>
</dbReference>
<proteinExistence type="predicted"/>
<keyword evidence="2" id="KW-1185">Reference proteome</keyword>
<reference evidence="2" key="1">
    <citation type="journal article" date="2019" name="Int. J. Syst. Evol. Microbiol.">
        <title>The Global Catalogue of Microorganisms (GCM) 10K type strain sequencing project: providing services to taxonomists for standard genome sequencing and annotation.</title>
        <authorList>
            <consortium name="The Broad Institute Genomics Platform"/>
            <consortium name="The Broad Institute Genome Sequencing Center for Infectious Disease"/>
            <person name="Wu L."/>
            <person name="Ma J."/>
        </authorList>
    </citation>
    <scope>NUCLEOTIDE SEQUENCE [LARGE SCALE GENOMIC DNA]</scope>
    <source>
        <strain evidence="2">CGMCC 1.16306</strain>
    </source>
</reference>
<name>A0ABV9GJC2_9BACL</name>
<protein>
    <submittedName>
        <fullName evidence="1">Uncharacterized protein</fullName>
    </submittedName>
</protein>
<sequence length="63" mass="7513">MKQQVIQTLKRMDAEKRIPVLKLEIDYELATLHDAMVNQNTDDIRSCKTRLEKLRQELMRLEA</sequence>
<evidence type="ECO:0000313" key="1">
    <source>
        <dbReference type="EMBL" id="MFC4617206.1"/>
    </source>
</evidence>
<gene>
    <name evidence="1" type="ORF">ACFO4N_00525</name>
</gene>